<protein>
    <submittedName>
        <fullName evidence="6">NfeD-like family protein YbbJ</fullName>
    </submittedName>
</protein>
<accession>A0AA35V3H3</accession>
<gene>
    <name evidence="6" type="primary">ybbJ</name>
    <name evidence="6" type="ORF">MCNOR_1380</name>
</gene>
<keyword evidence="1 4" id="KW-0812">Transmembrane</keyword>
<dbReference type="InterPro" id="IPR052165">
    <property type="entry name" value="Membrane_assoc_protease"/>
</dbReference>
<evidence type="ECO:0000313" key="6">
    <source>
        <dbReference type="EMBL" id="CAI8790666.1"/>
    </source>
</evidence>
<dbReference type="GO" id="GO:0005886">
    <property type="term" value="C:plasma membrane"/>
    <property type="evidence" value="ECO:0007669"/>
    <property type="project" value="TreeGrafter"/>
</dbReference>
<sequence length="147" mass="16637">MTGFSLVFWHWWTLGALLLILELLLPGMYFLWMAEAALLTGAVLWLLPGLGWEIQLLVFSVLSLASIFVFEKFIGRKPIVSDRPLLNRRAAQYIGRTLMLEQPIVNGMGKIRIDDSIWRVHGDDCPAGTKIRVCDVDGVILKVERVD</sequence>
<dbReference type="Pfam" id="PF01957">
    <property type="entry name" value="NfeD"/>
    <property type="match status" value="1"/>
</dbReference>
<feature type="domain" description="NfeD-like C-terminal" evidence="5">
    <location>
        <begin position="91"/>
        <end position="145"/>
    </location>
</feature>
<reference evidence="6" key="1">
    <citation type="submission" date="2023-03" db="EMBL/GenBank/DDBJ databases">
        <authorList>
            <person name="Pearce D."/>
        </authorList>
    </citation>
    <scope>NUCLEOTIDE SEQUENCE</scope>
    <source>
        <strain evidence="6">Mc</strain>
    </source>
</reference>
<evidence type="ECO:0000256" key="1">
    <source>
        <dbReference type="ARBA" id="ARBA00022692"/>
    </source>
</evidence>
<keyword evidence="2 4" id="KW-1133">Transmembrane helix</keyword>
<evidence type="ECO:0000313" key="7">
    <source>
        <dbReference type="Proteomes" id="UP001158598"/>
    </source>
</evidence>
<dbReference type="InterPro" id="IPR002810">
    <property type="entry name" value="NfeD-like_C"/>
</dbReference>
<evidence type="ECO:0000259" key="5">
    <source>
        <dbReference type="Pfam" id="PF01957"/>
    </source>
</evidence>
<dbReference type="EMBL" id="OX458332">
    <property type="protein sequence ID" value="CAI8790666.1"/>
    <property type="molecule type" value="Genomic_DNA"/>
</dbReference>
<proteinExistence type="predicted"/>
<evidence type="ECO:0000256" key="4">
    <source>
        <dbReference type="SAM" id="Phobius"/>
    </source>
</evidence>
<evidence type="ECO:0000256" key="2">
    <source>
        <dbReference type="ARBA" id="ARBA00022989"/>
    </source>
</evidence>
<feature type="transmembrane region" description="Helical" evidence="4">
    <location>
        <begin position="54"/>
        <end position="74"/>
    </location>
</feature>
<dbReference type="PANTHER" id="PTHR33507:SF3">
    <property type="entry name" value="INNER MEMBRANE PROTEIN YBBJ"/>
    <property type="match status" value="1"/>
</dbReference>
<evidence type="ECO:0000256" key="3">
    <source>
        <dbReference type="ARBA" id="ARBA00023136"/>
    </source>
</evidence>
<organism evidence="6 7">
    <name type="scientific">Methylococcus capsulatus</name>
    <dbReference type="NCBI Taxonomy" id="414"/>
    <lineage>
        <taxon>Bacteria</taxon>
        <taxon>Pseudomonadati</taxon>
        <taxon>Pseudomonadota</taxon>
        <taxon>Gammaproteobacteria</taxon>
        <taxon>Methylococcales</taxon>
        <taxon>Methylococcaceae</taxon>
        <taxon>Methylococcus</taxon>
    </lineage>
</organism>
<dbReference type="RefSeq" id="WP_218796733.1">
    <property type="nucleotide sequence ID" value="NZ_CP079096.1"/>
</dbReference>
<name>A0AA35V3H3_METCP</name>
<dbReference type="PANTHER" id="PTHR33507">
    <property type="entry name" value="INNER MEMBRANE PROTEIN YBBJ"/>
    <property type="match status" value="1"/>
</dbReference>
<keyword evidence="3 4" id="KW-0472">Membrane</keyword>
<feature type="transmembrane region" description="Helical" evidence="4">
    <location>
        <begin position="6"/>
        <end position="25"/>
    </location>
</feature>
<dbReference type="Proteomes" id="UP001158598">
    <property type="component" value="Chromosome"/>
</dbReference>
<dbReference type="AlphaFoldDB" id="A0AA35V3H3"/>